<dbReference type="AlphaFoldDB" id="A0A090LNM9"/>
<dbReference type="WBParaSite" id="SRAE_X000068800.1">
    <property type="protein sequence ID" value="SRAE_X000068800.1"/>
    <property type="gene ID" value="WBGene00266247"/>
</dbReference>
<dbReference type="GeneID" id="36383741"/>
<feature type="transmembrane region" description="Helical" evidence="8">
    <location>
        <begin position="146"/>
        <end position="166"/>
    </location>
</feature>
<evidence type="ECO:0000256" key="2">
    <source>
        <dbReference type="ARBA" id="ARBA00022475"/>
    </source>
</evidence>
<keyword evidence="4 8" id="KW-1133">Transmembrane helix</keyword>
<evidence type="ECO:0000256" key="4">
    <source>
        <dbReference type="ARBA" id="ARBA00022989"/>
    </source>
</evidence>
<proteinExistence type="inferred from homology"/>
<sequence>MSVFSDRSSNRRYPRQNIRSSRSQGRAYDHEDSERSFLVQKFSALNSEGPTIDVEQRDQWGDNTTVMTGNTSEHSYVIKANEYYSKPVSKTPTRICSRIAWLGSASILSLFAIFSPIIMILLPYSLSYMEIDTSPNLECEIDCQGTLITLFVKVFLLILALSAIFWRKGNSNLPRIYVARASLAMCVVFILIAFWLFFVVRVILDKESNYKFIVSFSLSCLDCLLYIHYVAVLWLIIRKVKPEFMVTITRDPDGESKSFVIGKMTIQEASEQIIRYYLSNFPSYNPHFDKQLREVGRFKTPGPANTSGFKVYNIDGTGDVNIGIPEANAHAIIEAAARRRNGGYSEMLHEELEIEKRIRKRKMKLICSTEEAFTGVRFAASITQPNMNGEQMSTHDAAKTVFSIIARPLNKYLRLMRRQPQHRGGDDIVRYIEKCLILNLGPRTFLQKFFNPIIKNKDEVSKWSIICNKCVSNGLENDLLFVIKSHSNDIDAGVQLLCEISKLPYINVTEQSAKKSKLENQKYKTGVHVV</sequence>
<evidence type="ECO:0000256" key="1">
    <source>
        <dbReference type="ARBA" id="ARBA00004651"/>
    </source>
</evidence>
<dbReference type="CTD" id="36383741"/>
<dbReference type="EMBL" id="LN609530">
    <property type="protein sequence ID" value="CEF71361.1"/>
    <property type="molecule type" value="Genomic_DNA"/>
</dbReference>
<keyword evidence="2" id="KW-1003">Cell membrane</keyword>
<evidence type="ECO:0000313" key="11">
    <source>
        <dbReference type="WBParaSite" id="SRAE_X000068800.1"/>
    </source>
</evidence>
<dbReference type="STRING" id="34506.A0A090LNM9"/>
<evidence type="ECO:0000256" key="6">
    <source>
        <dbReference type="ARBA" id="ARBA00025718"/>
    </source>
</evidence>
<dbReference type="GO" id="GO:0005886">
    <property type="term" value="C:plasma membrane"/>
    <property type="evidence" value="ECO:0007669"/>
    <property type="project" value="UniProtKB-SubCell"/>
</dbReference>
<comment type="subcellular location">
    <subcellularLocation>
        <location evidence="1">Cell membrane</location>
        <topology evidence="1">Multi-pass membrane protein</topology>
    </subcellularLocation>
</comment>
<dbReference type="RefSeq" id="XP_024510557.1">
    <property type="nucleotide sequence ID" value="XM_024645061.1"/>
</dbReference>
<evidence type="ECO:0000256" key="7">
    <source>
        <dbReference type="SAM" id="MobiDB-lite"/>
    </source>
</evidence>
<protein>
    <submittedName>
        <fullName evidence="9 11">FI21450p1</fullName>
    </submittedName>
</protein>
<dbReference type="WormBase" id="SRAE_X000068800">
    <property type="protein sequence ID" value="SRP12302"/>
    <property type="gene ID" value="WBGene00266247"/>
</dbReference>
<feature type="transmembrane region" description="Helical" evidence="8">
    <location>
        <begin position="212"/>
        <end position="237"/>
    </location>
</feature>
<evidence type="ECO:0000256" key="3">
    <source>
        <dbReference type="ARBA" id="ARBA00022692"/>
    </source>
</evidence>
<evidence type="ECO:0000313" key="10">
    <source>
        <dbReference type="Proteomes" id="UP000035682"/>
    </source>
</evidence>
<keyword evidence="10" id="KW-1185">Reference proteome</keyword>
<dbReference type="PANTHER" id="PTHR20886">
    <property type="entry name" value="VANG-LIKE PROTEIN"/>
    <property type="match status" value="1"/>
</dbReference>
<organism evidence="9">
    <name type="scientific">Strongyloides ratti</name>
    <name type="common">Parasitic roundworm</name>
    <dbReference type="NCBI Taxonomy" id="34506"/>
    <lineage>
        <taxon>Eukaryota</taxon>
        <taxon>Metazoa</taxon>
        <taxon>Ecdysozoa</taxon>
        <taxon>Nematoda</taxon>
        <taxon>Chromadorea</taxon>
        <taxon>Rhabditida</taxon>
        <taxon>Tylenchina</taxon>
        <taxon>Panagrolaimomorpha</taxon>
        <taxon>Strongyloidoidea</taxon>
        <taxon>Strongyloididae</taxon>
        <taxon>Strongyloides</taxon>
    </lineage>
</organism>
<evidence type="ECO:0000256" key="8">
    <source>
        <dbReference type="SAM" id="Phobius"/>
    </source>
</evidence>
<accession>A0A090LNM9</accession>
<comment type="similarity">
    <text evidence="6">Belongs to the Vang family.</text>
</comment>
<dbReference type="OrthoDB" id="8887313at2759"/>
<dbReference type="Proteomes" id="UP000035682">
    <property type="component" value="Unplaced"/>
</dbReference>
<evidence type="ECO:0000313" key="9">
    <source>
        <dbReference type="EMBL" id="CEF71361.1"/>
    </source>
</evidence>
<dbReference type="Pfam" id="PF06638">
    <property type="entry name" value="Strabismus"/>
    <property type="match status" value="1"/>
</dbReference>
<keyword evidence="5 8" id="KW-0472">Membrane</keyword>
<name>A0A090LNM9_STRRB</name>
<feature type="transmembrane region" description="Helical" evidence="8">
    <location>
        <begin position="99"/>
        <end position="126"/>
    </location>
</feature>
<feature type="transmembrane region" description="Helical" evidence="8">
    <location>
        <begin position="178"/>
        <end position="200"/>
    </location>
</feature>
<evidence type="ECO:0000313" key="12">
    <source>
        <dbReference type="WormBase" id="SRAE_X000068800"/>
    </source>
</evidence>
<dbReference type="InterPro" id="IPR009539">
    <property type="entry name" value="VANGL"/>
</dbReference>
<reference evidence="11" key="2">
    <citation type="submission" date="2020-12" db="UniProtKB">
        <authorList>
            <consortium name="WormBaseParasite"/>
        </authorList>
    </citation>
    <scope>IDENTIFICATION</scope>
</reference>
<gene>
    <name evidence="9 11 12" type="ORF">SRAE_X000068800</name>
</gene>
<keyword evidence="3 8" id="KW-0812">Transmembrane</keyword>
<feature type="region of interest" description="Disordered" evidence="7">
    <location>
        <begin position="1"/>
        <end position="30"/>
    </location>
</feature>
<reference evidence="9 10" key="1">
    <citation type="submission" date="2014-09" db="EMBL/GenBank/DDBJ databases">
        <authorList>
            <person name="Martin A.A."/>
        </authorList>
    </citation>
    <scope>NUCLEOTIDE SEQUENCE</scope>
    <source>
        <strain evidence="10">ED321</strain>
        <strain evidence="9">ED321 Heterogonic</strain>
    </source>
</reference>
<dbReference type="OMA" id="HWLSRQW"/>
<evidence type="ECO:0000256" key="5">
    <source>
        <dbReference type="ARBA" id="ARBA00023136"/>
    </source>
</evidence>